<dbReference type="InterPro" id="IPR013766">
    <property type="entry name" value="Thioredoxin_domain"/>
</dbReference>
<dbReference type="InterPro" id="IPR000866">
    <property type="entry name" value="AhpC/TSA"/>
</dbReference>
<proteinExistence type="predicted"/>
<evidence type="ECO:0000313" key="6">
    <source>
        <dbReference type="EMBL" id="MBB3187080.1"/>
    </source>
</evidence>
<gene>
    <name evidence="6" type="ORF">FHX64_001243</name>
</gene>
<evidence type="ECO:0000256" key="1">
    <source>
        <dbReference type="ARBA" id="ARBA00004196"/>
    </source>
</evidence>
<keyword evidence="6" id="KW-0413">Isomerase</keyword>
<dbReference type="RefSeq" id="WP_183412892.1">
    <property type="nucleotide sequence ID" value="NZ_JACHYB010000001.1"/>
</dbReference>
<organism evidence="6 7">
    <name type="scientific">Microbacter margulisiae</name>
    <dbReference type="NCBI Taxonomy" id="1350067"/>
    <lineage>
        <taxon>Bacteria</taxon>
        <taxon>Pseudomonadati</taxon>
        <taxon>Bacteroidota</taxon>
        <taxon>Bacteroidia</taxon>
        <taxon>Bacteroidales</taxon>
        <taxon>Porphyromonadaceae</taxon>
        <taxon>Microbacter</taxon>
    </lineage>
</organism>
<dbReference type="PANTHER" id="PTHR42852">
    <property type="entry name" value="THIOL:DISULFIDE INTERCHANGE PROTEIN DSBE"/>
    <property type="match status" value="1"/>
</dbReference>
<dbReference type="EMBL" id="JACHYB010000001">
    <property type="protein sequence ID" value="MBB3187080.1"/>
    <property type="molecule type" value="Genomic_DNA"/>
</dbReference>
<evidence type="ECO:0000256" key="4">
    <source>
        <dbReference type="ARBA" id="ARBA00023284"/>
    </source>
</evidence>
<dbReference type="GO" id="GO:0030313">
    <property type="term" value="C:cell envelope"/>
    <property type="evidence" value="ECO:0007669"/>
    <property type="project" value="UniProtKB-SubCell"/>
</dbReference>
<protein>
    <submittedName>
        <fullName evidence="6">Thiol-disulfide isomerase/thioredoxin</fullName>
    </submittedName>
</protein>
<dbReference type="GO" id="GO:0016853">
    <property type="term" value="F:isomerase activity"/>
    <property type="evidence" value="ECO:0007669"/>
    <property type="project" value="UniProtKB-KW"/>
</dbReference>
<keyword evidence="7" id="KW-1185">Reference proteome</keyword>
<evidence type="ECO:0000256" key="2">
    <source>
        <dbReference type="ARBA" id="ARBA00022748"/>
    </source>
</evidence>
<comment type="subcellular location">
    <subcellularLocation>
        <location evidence="1">Cell envelope</location>
    </subcellularLocation>
</comment>
<evidence type="ECO:0000256" key="3">
    <source>
        <dbReference type="ARBA" id="ARBA00023157"/>
    </source>
</evidence>
<dbReference type="Gene3D" id="3.40.30.10">
    <property type="entry name" value="Glutaredoxin"/>
    <property type="match status" value="1"/>
</dbReference>
<accession>A0A7W5DQW7</accession>
<dbReference type="InterPro" id="IPR017937">
    <property type="entry name" value="Thioredoxin_CS"/>
</dbReference>
<dbReference type="InterPro" id="IPR050553">
    <property type="entry name" value="Thioredoxin_ResA/DsbE_sf"/>
</dbReference>
<dbReference type="GO" id="GO:0017004">
    <property type="term" value="P:cytochrome complex assembly"/>
    <property type="evidence" value="ECO:0007669"/>
    <property type="project" value="UniProtKB-KW"/>
</dbReference>
<evidence type="ECO:0000313" key="7">
    <source>
        <dbReference type="Proteomes" id="UP000544222"/>
    </source>
</evidence>
<keyword evidence="2" id="KW-0201">Cytochrome c-type biogenesis</keyword>
<evidence type="ECO:0000259" key="5">
    <source>
        <dbReference type="PROSITE" id="PS51352"/>
    </source>
</evidence>
<keyword evidence="4" id="KW-0676">Redox-active center</keyword>
<feature type="domain" description="Thioredoxin" evidence="5">
    <location>
        <begin position="32"/>
        <end position="172"/>
    </location>
</feature>
<dbReference type="AlphaFoldDB" id="A0A7W5DQW7"/>
<dbReference type="PROSITE" id="PS00194">
    <property type="entry name" value="THIOREDOXIN_1"/>
    <property type="match status" value="1"/>
</dbReference>
<dbReference type="Pfam" id="PF00578">
    <property type="entry name" value="AhpC-TSA"/>
    <property type="match status" value="1"/>
</dbReference>
<dbReference type="GO" id="GO:0016209">
    <property type="term" value="F:antioxidant activity"/>
    <property type="evidence" value="ECO:0007669"/>
    <property type="project" value="InterPro"/>
</dbReference>
<dbReference type="PANTHER" id="PTHR42852:SF6">
    <property type="entry name" value="THIOL:DISULFIDE INTERCHANGE PROTEIN DSBE"/>
    <property type="match status" value="1"/>
</dbReference>
<sequence>MLRFYNATFPDSLKRTFEGKEILKKLSGRINTKKGGEAPDFMAKDITGKTIALSKLHGKYVLLDFWASWCVPCMHEMPEIKSIREKYSPEKLALISISLDDNYNEFKAAIAKIKPTWTEIYITNRDLINRYAIGPIPQLYLIDRNGYVIYNKEEEKDYDLTKLKQLLSQIIGK</sequence>
<dbReference type="CDD" id="cd02966">
    <property type="entry name" value="TlpA_like_family"/>
    <property type="match status" value="1"/>
</dbReference>
<dbReference type="PROSITE" id="PS51352">
    <property type="entry name" value="THIOREDOXIN_2"/>
    <property type="match status" value="1"/>
</dbReference>
<keyword evidence="3" id="KW-1015">Disulfide bond</keyword>
<reference evidence="6 7" key="1">
    <citation type="submission" date="2020-08" db="EMBL/GenBank/DDBJ databases">
        <title>Genomic Encyclopedia of Type Strains, Phase IV (KMG-IV): sequencing the most valuable type-strain genomes for metagenomic binning, comparative biology and taxonomic classification.</title>
        <authorList>
            <person name="Goeker M."/>
        </authorList>
    </citation>
    <scope>NUCLEOTIDE SEQUENCE [LARGE SCALE GENOMIC DNA]</scope>
    <source>
        <strain evidence="6 7">DSM 27471</strain>
    </source>
</reference>
<name>A0A7W5DQW7_9PORP</name>
<dbReference type="GO" id="GO:0016491">
    <property type="term" value="F:oxidoreductase activity"/>
    <property type="evidence" value="ECO:0007669"/>
    <property type="project" value="InterPro"/>
</dbReference>
<comment type="caution">
    <text evidence="6">The sequence shown here is derived from an EMBL/GenBank/DDBJ whole genome shotgun (WGS) entry which is preliminary data.</text>
</comment>
<dbReference type="SUPFAM" id="SSF52833">
    <property type="entry name" value="Thioredoxin-like"/>
    <property type="match status" value="1"/>
</dbReference>
<dbReference type="Proteomes" id="UP000544222">
    <property type="component" value="Unassembled WGS sequence"/>
</dbReference>
<dbReference type="InterPro" id="IPR036249">
    <property type="entry name" value="Thioredoxin-like_sf"/>
</dbReference>